<feature type="signal peptide" evidence="1">
    <location>
        <begin position="1"/>
        <end position="20"/>
    </location>
</feature>
<dbReference type="AlphaFoldDB" id="A0A222E434"/>
<proteinExistence type="predicted"/>
<organism evidence="2 3">
    <name type="scientific">Antarctobacter heliothermus</name>
    <dbReference type="NCBI Taxonomy" id="74033"/>
    <lineage>
        <taxon>Bacteria</taxon>
        <taxon>Pseudomonadati</taxon>
        <taxon>Pseudomonadota</taxon>
        <taxon>Alphaproteobacteria</taxon>
        <taxon>Rhodobacterales</taxon>
        <taxon>Roseobacteraceae</taxon>
        <taxon>Antarctobacter</taxon>
    </lineage>
</organism>
<dbReference type="RefSeq" id="WP_094034953.1">
    <property type="nucleotide sequence ID" value="NZ_CP022540.1"/>
</dbReference>
<dbReference type="Proteomes" id="UP000203589">
    <property type="component" value="Chromosome"/>
</dbReference>
<dbReference type="OrthoDB" id="1431558at2"/>
<dbReference type="PROSITE" id="PS50231">
    <property type="entry name" value="RICIN_B_LECTIN"/>
    <property type="match status" value="1"/>
</dbReference>
<keyword evidence="3" id="KW-1185">Reference proteome</keyword>
<dbReference type="KEGG" id="aht:ANTHELSMS3_02292"/>
<evidence type="ECO:0000256" key="1">
    <source>
        <dbReference type="SAM" id="SignalP"/>
    </source>
</evidence>
<evidence type="ECO:0000313" key="3">
    <source>
        <dbReference type="Proteomes" id="UP000203589"/>
    </source>
</evidence>
<reference evidence="2 3" key="1">
    <citation type="submission" date="2017-07" db="EMBL/GenBank/DDBJ databases">
        <title>Genome Sequence of Antarctobacter heliothermus Strain SMS3 Isolated from a culture of the Diatom Skeletonema marinoi.</title>
        <authorList>
            <person name="Topel M."/>
            <person name="Pinder M.I.M."/>
            <person name="Johansson O.N."/>
            <person name="Kourtchenko O."/>
            <person name="Godhe A."/>
            <person name="Clarke A.K."/>
        </authorList>
    </citation>
    <scope>NUCLEOTIDE SEQUENCE [LARGE SCALE GENOMIC DNA]</scope>
    <source>
        <strain evidence="2 3">SMS3</strain>
    </source>
</reference>
<protein>
    <submittedName>
        <fullName evidence="2">Uncharacterized protein</fullName>
    </submittedName>
</protein>
<sequence length="134" mass="14445">MRSALVAAILSLILPYGALAQSPVIQTEGPIIQLADNLGEEAMFGWCIDTEGRGRTDQLHAHSCKPTGNDVPIFYGADKGRIESATYTGRCMVHKAPDSEEKPFGLIACDDTDPNQRFVHDAESGQIRLGSEAT</sequence>
<dbReference type="Gene3D" id="2.80.10.50">
    <property type="match status" value="1"/>
</dbReference>
<dbReference type="InterPro" id="IPR035992">
    <property type="entry name" value="Ricin_B-like_lectins"/>
</dbReference>
<dbReference type="SUPFAM" id="SSF50370">
    <property type="entry name" value="Ricin B-like lectins"/>
    <property type="match status" value="1"/>
</dbReference>
<evidence type="ECO:0000313" key="2">
    <source>
        <dbReference type="EMBL" id="ASP20969.1"/>
    </source>
</evidence>
<gene>
    <name evidence="2" type="ORF">ANTHELSMS3_02292</name>
</gene>
<keyword evidence="1" id="KW-0732">Signal</keyword>
<name>A0A222E434_9RHOB</name>
<accession>A0A222E434</accession>
<dbReference type="EMBL" id="CP022540">
    <property type="protein sequence ID" value="ASP20969.1"/>
    <property type="molecule type" value="Genomic_DNA"/>
</dbReference>
<feature type="chain" id="PRO_5012894740" evidence="1">
    <location>
        <begin position="21"/>
        <end position="134"/>
    </location>
</feature>